<keyword evidence="7" id="KW-1185">Reference proteome</keyword>
<dbReference type="SUPFAM" id="SSF51735">
    <property type="entry name" value="NAD(P)-binding Rossmann-fold domains"/>
    <property type="match status" value="1"/>
</dbReference>
<dbReference type="Pfam" id="PF00144">
    <property type="entry name" value="Beta-lactamase"/>
    <property type="match status" value="1"/>
</dbReference>
<name>W6QCG1_PENRF</name>
<protein>
    <submittedName>
        <fullName evidence="6">Beta-ketoacyl synthase</fullName>
    </submittedName>
</protein>
<dbReference type="SUPFAM" id="SSF56601">
    <property type="entry name" value="beta-lactamase/transpeptidase-like"/>
    <property type="match status" value="1"/>
</dbReference>
<evidence type="ECO:0000256" key="2">
    <source>
        <dbReference type="ARBA" id="ARBA00022450"/>
    </source>
</evidence>
<dbReference type="Pfam" id="PF00550">
    <property type="entry name" value="PP-binding"/>
    <property type="match status" value="1"/>
</dbReference>
<dbReference type="InterPro" id="IPR013968">
    <property type="entry name" value="PKS_KR"/>
</dbReference>
<dbReference type="PANTHER" id="PTHR43283:SF17">
    <property type="entry name" value="(LOVD), PUTATIVE (AFU_ORTHOLOGUE AFUA_5G00920)-RELATED"/>
    <property type="match status" value="1"/>
</dbReference>
<reference evidence="6" key="1">
    <citation type="journal article" date="2014" name="Nat. Commun.">
        <title>Multiple recent horizontal transfers of a large genomic region in cheese making fungi.</title>
        <authorList>
            <person name="Cheeseman K."/>
            <person name="Ropars J."/>
            <person name="Renault P."/>
            <person name="Dupont J."/>
            <person name="Gouzy J."/>
            <person name="Branca A."/>
            <person name="Abraham A.L."/>
            <person name="Ceppi M."/>
            <person name="Conseiller E."/>
            <person name="Debuchy R."/>
            <person name="Malagnac F."/>
            <person name="Goarin A."/>
            <person name="Silar P."/>
            <person name="Lacoste S."/>
            <person name="Sallet E."/>
            <person name="Bensimon A."/>
            <person name="Giraud T."/>
            <person name="Brygoo Y."/>
        </authorList>
    </citation>
    <scope>NUCLEOTIDE SEQUENCE [LARGE SCALE GENOMIC DNA]</scope>
    <source>
        <strain evidence="6">FM164</strain>
    </source>
</reference>
<organism evidence="6 7">
    <name type="scientific">Penicillium roqueforti (strain FM164)</name>
    <dbReference type="NCBI Taxonomy" id="1365484"/>
    <lineage>
        <taxon>Eukaryota</taxon>
        <taxon>Fungi</taxon>
        <taxon>Dikarya</taxon>
        <taxon>Ascomycota</taxon>
        <taxon>Pezizomycotina</taxon>
        <taxon>Eurotiomycetes</taxon>
        <taxon>Eurotiomycetidae</taxon>
        <taxon>Eurotiales</taxon>
        <taxon>Aspergillaceae</taxon>
        <taxon>Penicillium</taxon>
    </lineage>
</organism>
<dbReference type="GO" id="GO:0044550">
    <property type="term" value="P:secondary metabolite biosynthetic process"/>
    <property type="evidence" value="ECO:0007669"/>
    <property type="project" value="UniProtKB-ARBA"/>
</dbReference>
<evidence type="ECO:0000313" key="7">
    <source>
        <dbReference type="Proteomes" id="UP000030686"/>
    </source>
</evidence>
<sequence length="542" mass="58901">MTLEQFNTAIRPKVNGAINLHNATINVNANLDFFMTSSTVTYVGHISQSNYAASNAVLDNLERQRISNGLPAATVSLGPIKGVGTLNRNPEYAENLLRSGLIEAEESEFIRHFNRFTHPQLKSKHFDSLTQGHILTGDRRSALLVTTLESRKAAGSSGGVIVDASGDDLLIPEISDDRDKAVIVLAEAVSQRLAKLMFISIEDIDISRPFSHFGLDSMSGSELIHWLSQNFGVGMSFLQLLAPSCSPKSLAGTIFDALEMKAAAAEISALVIVGGTSHESPNESLVSNGVNGSTGMNGSSGIDSGSAGSQMEKFSRSVRRAIADSKPVMHSYVCSVVNKKGEQLYTLSKGTLSQDSSTKVDFDAVYGMASLTKLMTTVAIMICVDRGQISLDDDIAPILPDLCAPPVLYGVGSEGRCLIKPRTKTITLRLLMSHQSGCGYHSNPPLARWARQNGKTNSVFDNDFEIMKTYPLLFEPGQGWMYGSGTDWAGEAIARMNNTTLEEFMRSNVWEPRSVVNTARLDKVPRHGARGRWIHTLQSQRR</sequence>
<dbReference type="Pfam" id="PF08659">
    <property type="entry name" value="KR"/>
    <property type="match status" value="1"/>
</dbReference>
<dbReference type="OMA" id="CGGHGIW"/>
<dbReference type="STRING" id="1365484.W6QCG1"/>
<dbReference type="Gene3D" id="3.40.50.720">
    <property type="entry name" value="NAD(P)-binding Rossmann-like Domain"/>
    <property type="match status" value="1"/>
</dbReference>
<dbReference type="Gene3D" id="1.10.1200.10">
    <property type="entry name" value="ACP-like"/>
    <property type="match status" value="1"/>
</dbReference>
<gene>
    <name evidence="6" type="ORF">PROQFM164_S01g001111</name>
</gene>
<dbReference type="InterPro" id="IPR036291">
    <property type="entry name" value="NAD(P)-bd_dom_sf"/>
</dbReference>
<dbReference type="InterPro" id="IPR012338">
    <property type="entry name" value="Beta-lactam/transpept-like"/>
</dbReference>
<dbReference type="SMART" id="SM01294">
    <property type="entry name" value="PKS_PP_betabranch"/>
    <property type="match status" value="1"/>
</dbReference>
<dbReference type="InterPro" id="IPR001466">
    <property type="entry name" value="Beta-lactam-related"/>
</dbReference>
<dbReference type="AlphaFoldDB" id="W6QCG1"/>
<proteinExistence type="inferred from homology"/>
<dbReference type="OrthoDB" id="329835at2759"/>
<dbReference type="InterPro" id="IPR009081">
    <property type="entry name" value="PP-bd_ACP"/>
</dbReference>
<dbReference type="PROSITE" id="PS50075">
    <property type="entry name" value="CARRIER"/>
    <property type="match status" value="1"/>
</dbReference>
<dbReference type="GO" id="GO:0016787">
    <property type="term" value="F:hydrolase activity"/>
    <property type="evidence" value="ECO:0007669"/>
    <property type="project" value="UniProtKB-KW"/>
</dbReference>
<dbReference type="SUPFAM" id="SSF47336">
    <property type="entry name" value="ACP-like"/>
    <property type="match status" value="1"/>
</dbReference>
<dbReference type="InterPro" id="IPR050789">
    <property type="entry name" value="Diverse_Enzym_Activities"/>
</dbReference>
<evidence type="ECO:0000256" key="1">
    <source>
        <dbReference type="ARBA" id="ARBA00009009"/>
    </source>
</evidence>
<evidence type="ECO:0000256" key="3">
    <source>
        <dbReference type="ARBA" id="ARBA00022553"/>
    </source>
</evidence>
<dbReference type="Gene3D" id="3.40.710.10">
    <property type="entry name" value="DD-peptidase/beta-lactamase superfamily"/>
    <property type="match status" value="1"/>
</dbReference>
<evidence type="ECO:0000259" key="5">
    <source>
        <dbReference type="PROSITE" id="PS50075"/>
    </source>
</evidence>
<feature type="domain" description="Carrier" evidence="5">
    <location>
        <begin position="175"/>
        <end position="258"/>
    </location>
</feature>
<keyword evidence="2" id="KW-0596">Phosphopantetheine</keyword>
<dbReference type="EMBL" id="HG792015">
    <property type="protein sequence ID" value="CDM27302.1"/>
    <property type="molecule type" value="Genomic_DNA"/>
</dbReference>
<dbReference type="Proteomes" id="UP000030686">
    <property type="component" value="Unassembled WGS sequence"/>
</dbReference>
<comment type="similarity">
    <text evidence="1">Belongs to the class-A beta-lactamase family.</text>
</comment>
<dbReference type="SMART" id="SM00823">
    <property type="entry name" value="PKS_PP"/>
    <property type="match status" value="1"/>
</dbReference>
<accession>W6QCG1</accession>
<evidence type="ECO:0000256" key="4">
    <source>
        <dbReference type="ARBA" id="ARBA00022801"/>
    </source>
</evidence>
<dbReference type="InterPro" id="IPR020806">
    <property type="entry name" value="PKS_PP-bd"/>
</dbReference>
<evidence type="ECO:0000313" key="6">
    <source>
        <dbReference type="EMBL" id="CDM27302.1"/>
    </source>
</evidence>
<dbReference type="InterPro" id="IPR036736">
    <property type="entry name" value="ACP-like_sf"/>
</dbReference>
<dbReference type="GO" id="GO:0031177">
    <property type="term" value="F:phosphopantetheine binding"/>
    <property type="evidence" value="ECO:0007669"/>
    <property type="project" value="InterPro"/>
</dbReference>
<keyword evidence="3" id="KW-0597">Phosphoprotein</keyword>
<dbReference type="PANTHER" id="PTHR43283">
    <property type="entry name" value="BETA-LACTAMASE-RELATED"/>
    <property type="match status" value="1"/>
</dbReference>
<keyword evidence="4" id="KW-0378">Hydrolase</keyword>